<proteinExistence type="predicted"/>
<name>A0A073KJY7_9BACI</name>
<dbReference type="InterPro" id="IPR016181">
    <property type="entry name" value="Acyl_CoA_acyltransferase"/>
</dbReference>
<gene>
    <name evidence="1" type="ORF">BAGA_16875</name>
</gene>
<sequence>MMYNLTIVQNIFGPSKKVLNGLPNAVTIEEMDEDSFFNAQNYKEKIKRFVEVCSSWNIKRASILLDKSFNSYTPSAKVLREFGFELYAAKIEVFREIMNIETPKKQYDFRSIDEGTLSEKEFKLLWERCMSGSDNKSSILNIDEHFYSIQTELGEGWKKACIVFCEKNKPIGISIPHIEPGTKDEGRLFYFGLLPEERGKGLSIHIHLQSLYMLKQMGATYYIGSTHMINEKMKKIFWKNGCSIRTETELHCKIFK</sequence>
<dbReference type="GO" id="GO:0016740">
    <property type="term" value="F:transferase activity"/>
    <property type="evidence" value="ECO:0007669"/>
    <property type="project" value="UniProtKB-KW"/>
</dbReference>
<protein>
    <submittedName>
        <fullName evidence="1">Acetyltransferase</fullName>
    </submittedName>
</protein>
<dbReference type="SUPFAM" id="SSF55729">
    <property type="entry name" value="Acyl-CoA N-acyltransferases (Nat)"/>
    <property type="match status" value="1"/>
</dbReference>
<evidence type="ECO:0000313" key="1">
    <source>
        <dbReference type="EMBL" id="KEK22643.1"/>
    </source>
</evidence>
<reference evidence="1 2" key="1">
    <citation type="submission" date="2014-06" db="EMBL/GenBank/DDBJ databases">
        <title>Draft genome sequence of Bacillus gaemokensis JCM 15801 (MCCC 1A00707).</title>
        <authorList>
            <person name="Lai Q."/>
            <person name="Liu Y."/>
            <person name="Shao Z."/>
        </authorList>
    </citation>
    <scope>NUCLEOTIDE SEQUENCE [LARGE SCALE GENOMIC DNA]</scope>
    <source>
        <strain evidence="1 2">JCM 15801</strain>
    </source>
</reference>
<dbReference type="EMBL" id="JOTM01000027">
    <property type="protein sequence ID" value="KEK22643.1"/>
    <property type="molecule type" value="Genomic_DNA"/>
</dbReference>
<dbReference type="eggNOG" id="COG0456">
    <property type="taxonomic scope" value="Bacteria"/>
</dbReference>
<accession>A0A073KJY7</accession>
<keyword evidence="1" id="KW-0808">Transferase</keyword>
<dbReference type="Gene3D" id="3.40.630.30">
    <property type="match status" value="1"/>
</dbReference>
<evidence type="ECO:0000313" key="2">
    <source>
        <dbReference type="Proteomes" id="UP000027778"/>
    </source>
</evidence>
<dbReference type="STRING" id="574375.AZF08_14540"/>
<dbReference type="Proteomes" id="UP000027778">
    <property type="component" value="Unassembled WGS sequence"/>
</dbReference>
<organism evidence="1 2">
    <name type="scientific">Bacillus gaemokensis</name>
    <dbReference type="NCBI Taxonomy" id="574375"/>
    <lineage>
        <taxon>Bacteria</taxon>
        <taxon>Bacillati</taxon>
        <taxon>Bacillota</taxon>
        <taxon>Bacilli</taxon>
        <taxon>Bacillales</taxon>
        <taxon>Bacillaceae</taxon>
        <taxon>Bacillus</taxon>
        <taxon>Bacillus cereus group</taxon>
    </lineage>
</organism>
<dbReference type="CDD" id="cd04301">
    <property type="entry name" value="NAT_SF"/>
    <property type="match status" value="1"/>
</dbReference>
<comment type="caution">
    <text evidence="1">The sequence shown here is derived from an EMBL/GenBank/DDBJ whole genome shotgun (WGS) entry which is preliminary data.</text>
</comment>
<keyword evidence="2" id="KW-1185">Reference proteome</keyword>
<dbReference type="AlphaFoldDB" id="A0A073KJY7"/>